<dbReference type="Proteomes" id="UP000464214">
    <property type="component" value="Chromosome"/>
</dbReference>
<evidence type="ECO:0000313" key="2">
    <source>
        <dbReference type="EMBL" id="QHL86957.1"/>
    </source>
</evidence>
<reference evidence="2 3" key="1">
    <citation type="submission" date="2020-01" db="EMBL/GenBank/DDBJ databases">
        <authorList>
            <person name="Kim M."/>
        </authorList>
    </citation>
    <scope>NUCLEOTIDE SEQUENCE [LARGE SCALE GENOMIC DNA]</scope>
    <source>
        <strain evidence="2 3">BT10</strain>
    </source>
</reference>
<protein>
    <recommendedName>
        <fullName evidence="4">Outer membrane beta-barrel protein</fullName>
    </recommendedName>
</protein>
<feature type="signal peptide" evidence="1">
    <location>
        <begin position="1"/>
        <end position="22"/>
    </location>
</feature>
<dbReference type="EMBL" id="CP047897">
    <property type="protein sequence ID" value="QHL86957.1"/>
    <property type="molecule type" value="Genomic_DNA"/>
</dbReference>
<sequence>MQRYFLLALVLLCTDLTSSVWAQTPHDSLHVPPSPYYAKAQFAGDIGFLSVGVGRESFNRRLNTDLSVGYLPESIGGDAIFTVALKSTMLPLKPVRLKSLDWYFITAGAQVSYTFGDEYFAWEGYLSRYPNSYYRFSTALSVYVFAGGQVDFARVPKLQKFSAYYEVGAPGEYVISYIQNPRYLSLPKIFHLALGLKMALR</sequence>
<organism evidence="2 3">
    <name type="scientific">Nibribacter ruber</name>
    <dbReference type="NCBI Taxonomy" id="2698458"/>
    <lineage>
        <taxon>Bacteria</taxon>
        <taxon>Pseudomonadati</taxon>
        <taxon>Bacteroidota</taxon>
        <taxon>Cytophagia</taxon>
        <taxon>Cytophagales</taxon>
        <taxon>Hymenobacteraceae</taxon>
        <taxon>Nibribacter</taxon>
    </lineage>
</organism>
<keyword evidence="1" id="KW-0732">Signal</keyword>
<dbReference type="AlphaFoldDB" id="A0A6P1NTA9"/>
<feature type="chain" id="PRO_5027063042" description="Outer membrane beta-barrel protein" evidence="1">
    <location>
        <begin position="23"/>
        <end position="201"/>
    </location>
</feature>
<dbReference type="RefSeq" id="WP_160689868.1">
    <property type="nucleotide sequence ID" value="NZ_CP047897.1"/>
</dbReference>
<name>A0A6P1NTA9_9BACT</name>
<dbReference type="KEGG" id="nib:GU926_05705"/>
<evidence type="ECO:0000256" key="1">
    <source>
        <dbReference type="SAM" id="SignalP"/>
    </source>
</evidence>
<accession>A0A6P1NTA9</accession>
<gene>
    <name evidence="2" type="ORF">GU926_05705</name>
</gene>
<evidence type="ECO:0008006" key="4">
    <source>
        <dbReference type="Google" id="ProtNLM"/>
    </source>
</evidence>
<keyword evidence="3" id="KW-1185">Reference proteome</keyword>
<proteinExistence type="predicted"/>
<evidence type="ECO:0000313" key="3">
    <source>
        <dbReference type="Proteomes" id="UP000464214"/>
    </source>
</evidence>